<dbReference type="PANTHER" id="PTHR31366:SF2">
    <property type="entry name" value="UPF0739 PROTEIN C1ORF74"/>
    <property type="match status" value="1"/>
</dbReference>
<gene>
    <name evidence="2" type="primary">LOC115745186</name>
</gene>
<dbReference type="InterPro" id="IPR027850">
    <property type="entry name" value="DUF4504"/>
</dbReference>
<accession>A0ABM3HUQ9</accession>
<dbReference type="Proteomes" id="UP000827889">
    <property type="component" value="Chromosome 1"/>
</dbReference>
<dbReference type="PANTHER" id="PTHR31366">
    <property type="entry name" value="UPF0739 PROTEIN C1ORF74"/>
    <property type="match status" value="1"/>
</dbReference>
<proteinExistence type="predicted"/>
<organism evidence="1 2">
    <name type="scientific">Rhodamnia argentea</name>
    <dbReference type="NCBI Taxonomy" id="178133"/>
    <lineage>
        <taxon>Eukaryota</taxon>
        <taxon>Viridiplantae</taxon>
        <taxon>Streptophyta</taxon>
        <taxon>Embryophyta</taxon>
        <taxon>Tracheophyta</taxon>
        <taxon>Spermatophyta</taxon>
        <taxon>Magnoliopsida</taxon>
        <taxon>eudicotyledons</taxon>
        <taxon>Gunneridae</taxon>
        <taxon>Pentapetalae</taxon>
        <taxon>rosids</taxon>
        <taxon>malvids</taxon>
        <taxon>Myrtales</taxon>
        <taxon>Myrtaceae</taxon>
        <taxon>Myrtoideae</taxon>
        <taxon>Myrteae</taxon>
        <taxon>Australasian group</taxon>
        <taxon>Rhodamnia</taxon>
    </lineage>
</organism>
<evidence type="ECO:0000313" key="2">
    <source>
        <dbReference type="RefSeq" id="XP_048140342.1"/>
    </source>
</evidence>
<dbReference type="RefSeq" id="XP_048140342.1">
    <property type="nucleotide sequence ID" value="XM_048284385.1"/>
</dbReference>
<sequence>MEAAEFDEALALAVLESALTHVQWRLKSSSKRRLQIDVMALCAGVRPVVMVDYGGKLPELQQHLCALLRFCHKESHIFEHLRVMLIEDMIYLVHRRGLAEHVRSSLNSDAPPFFVDLEQDPPQMIREREDNVAVIQLVSVQKIFSLHFPITEQSNESLPCNKTGIVSTDTSSVDDSTALGNPDCIDLSSCLQDTKISIPTLNGKKTRAKVTEPEEELMSFSVPYDLSMGGSHEPWAEAFLSDMHERWGRCKPAWGALHMEVTECYPQAIVL</sequence>
<dbReference type="GeneID" id="115745186"/>
<evidence type="ECO:0000313" key="1">
    <source>
        <dbReference type="Proteomes" id="UP000827889"/>
    </source>
</evidence>
<dbReference type="Pfam" id="PF14953">
    <property type="entry name" value="DUF4504"/>
    <property type="match status" value="2"/>
</dbReference>
<protein>
    <submittedName>
        <fullName evidence="2">Uncharacterized protein LOC115745186 isoform X3</fullName>
    </submittedName>
</protein>
<reference evidence="1" key="1">
    <citation type="submission" date="2025-05" db="UniProtKB">
        <authorList>
            <consortium name="RefSeq"/>
        </authorList>
    </citation>
    <scope>NUCLEOTIDE SEQUENCE [LARGE SCALE GENOMIC DNA]</scope>
</reference>
<keyword evidence="1" id="KW-1185">Reference proteome</keyword>
<reference evidence="2" key="2">
    <citation type="submission" date="2025-08" db="UniProtKB">
        <authorList>
            <consortium name="RefSeq"/>
        </authorList>
    </citation>
    <scope>IDENTIFICATION</scope>
    <source>
        <tissue evidence="2">Leaf</tissue>
    </source>
</reference>
<name>A0ABM3HUQ9_9MYRT</name>